<dbReference type="EMBL" id="BAAAYN010000051">
    <property type="protein sequence ID" value="GAA3395852.1"/>
    <property type="molecule type" value="Genomic_DNA"/>
</dbReference>
<evidence type="ECO:0000313" key="2">
    <source>
        <dbReference type="EMBL" id="GAA3395852.1"/>
    </source>
</evidence>
<dbReference type="SUPFAM" id="SSF52980">
    <property type="entry name" value="Restriction endonuclease-like"/>
    <property type="match status" value="1"/>
</dbReference>
<proteinExistence type="predicted"/>
<protein>
    <submittedName>
        <fullName evidence="2">DUF559 domain-containing protein</fullName>
    </submittedName>
</protein>
<dbReference type="Proteomes" id="UP001501676">
    <property type="component" value="Unassembled WGS sequence"/>
</dbReference>
<dbReference type="Gene3D" id="3.40.960.10">
    <property type="entry name" value="VSR Endonuclease"/>
    <property type="match status" value="1"/>
</dbReference>
<name>A0ABP6T8H3_9ACTN</name>
<accession>A0ABP6T8H3</accession>
<evidence type="ECO:0000259" key="1">
    <source>
        <dbReference type="Pfam" id="PF04480"/>
    </source>
</evidence>
<dbReference type="InterPro" id="IPR007569">
    <property type="entry name" value="DUF559"/>
</dbReference>
<feature type="domain" description="DUF559" evidence="1">
    <location>
        <begin position="215"/>
        <end position="264"/>
    </location>
</feature>
<evidence type="ECO:0000313" key="3">
    <source>
        <dbReference type="Proteomes" id="UP001501676"/>
    </source>
</evidence>
<sequence>MRQLRGRVFRGSDAVRCGLLTARQLQGQAWHRLNRDVYADAALPVTHRLRCEGAMLLLPQSSVLTGRSAACVRGLPLGDCDDPVLAIAPPGTRSSAIAGVRLRRAALEPHEIRCGRLPTTVPARTAWEIAREPDLVEAVVAIDVLLRHRHVRPAQLAELAAAHPYSRAARAIGLADGRAESPQESRTRVRLVLAGLPPPVPQFEVWAGGTFLGRVDFAWPEHRVVLEYDGFWHAEKRQFLRDRRRLNGLVSDGWTVLHATAADLEDDEAFARLVALIRISLATN</sequence>
<dbReference type="InterPro" id="IPR011335">
    <property type="entry name" value="Restrct_endonuc-II-like"/>
</dbReference>
<keyword evidence="3" id="KW-1185">Reference proteome</keyword>
<organism evidence="2 3">
    <name type="scientific">Cryptosporangium minutisporangium</name>
    <dbReference type="NCBI Taxonomy" id="113569"/>
    <lineage>
        <taxon>Bacteria</taxon>
        <taxon>Bacillati</taxon>
        <taxon>Actinomycetota</taxon>
        <taxon>Actinomycetes</taxon>
        <taxon>Cryptosporangiales</taxon>
        <taxon>Cryptosporangiaceae</taxon>
        <taxon>Cryptosporangium</taxon>
    </lineage>
</organism>
<reference evidence="3" key="1">
    <citation type="journal article" date="2019" name="Int. J. Syst. Evol. Microbiol.">
        <title>The Global Catalogue of Microorganisms (GCM) 10K type strain sequencing project: providing services to taxonomists for standard genome sequencing and annotation.</title>
        <authorList>
            <consortium name="The Broad Institute Genomics Platform"/>
            <consortium name="The Broad Institute Genome Sequencing Center for Infectious Disease"/>
            <person name="Wu L."/>
            <person name="Ma J."/>
        </authorList>
    </citation>
    <scope>NUCLEOTIDE SEQUENCE [LARGE SCALE GENOMIC DNA]</scope>
    <source>
        <strain evidence="3">JCM 9458</strain>
    </source>
</reference>
<gene>
    <name evidence="2" type="ORF">GCM10020369_70390</name>
</gene>
<dbReference type="Pfam" id="PF04480">
    <property type="entry name" value="DUF559"/>
    <property type="match status" value="1"/>
</dbReference>
<comment type="caution">
    <text evidence="2">The sequence shown here is derived from an EMBL/GenBank/DDBJ whole genome shotgun (WGS) entry which is preliminary data.</text>
</comment>